<gene>
    <name evidence="2" type="ORF">RUA8715_01497</name>
</gene>
<dbReference type="Gene3D" id="3.40.50.300">
    <property type="entry name" value="P-loop containing nucleotide triphosphate hydrolases"/>
    <property type="match status" value="1"/>
</dbReference>
<evidence type="ECO:0000313" key="3">
    <source>
        <dbReference type="Proteomes" id="UP000202485"/>
    </source>
</evidence>
<protein>
    <recommendedName>
        <fullName evidence="1">ORC1/DEAH AAA+ ATPase domain-containing protein</fullName>
    </recommendedName>
</protein>
<dbReference type="RefSeq" id="WP_093963065.1">
    <property type="nucleotide sequence ID" value="NZ_FXYG01000002.1"/>
</dbReference>
<evidence type="ECO:0000313" key="2">
    <source>
        <dbReference type="EMBL" id="SMX39933.1"/>
    </source>
</evidence>
<dbReference type="Proteomes" id="UP000202485">
    <property type="component" value="Unassembled WGS sequence"/>
</dbReference>
<dbReference type="Pfam" id="PF13401">
    <property type="entry name" value="AAA_22"/>
    <property type="match status" value="1"/>
</dbReference>
<reference evidence="3" key="1">
    <citation type="submission" date="2017-05" db="EMBL/GenBank/DDBJ databases">
        <authorList>
            <person name="Rodrigo-Torres L."/>
            <person name="Arahal R. D."/>
            <person name="Lucena T."/>
        </authorList>
    </citation>
    <scope>NUCLEOTIDE SEQUENCE [LARGE SCALE GENOMIC DNA]</scope>
    <source>
        <strain evidence="3">CECT 8715</strain>
    </source>
</reference>
<dbReference type="InterPro" id="IPR027417">
    <property type="entry name" value="P-loop_NTPase"/>
</dbReference>
<feature type="domain" description="ORC1/DEAH AAA+ ATPase" evidence="1">
    <location>
        <begin position="62"/>
        <end position="145"/>
    </location>
</feature>
<name>A0A238KAR0_9RHOB</name>
<dbReference type="OrthoDB" id="7597143at2"/>
<keyword evidence="3" id="KW-1185">Reference proteome</keyword>
<sequence length="152" mass="17249">MPSTIDAEKFAALRSKARSKIDFETEFFETEDFKKFRDRIFKVLVEREERLSRGYTELRGAALIGPPGIGKTRMVKRIAAEFKEVVDATGGLKYGSLIWSVTVPSRATVRETCELILHDLGYPISARRDEGYLVSLVVDRLQQKRDCSASSR</sequence>
<accession>A0A238KAR0</accession>
<organism evidence="2 3">
    <name type="scientific">Ruegeria arenilitoris</name>
    <dbReference type="NCBI Taxonomy" id="1173585"/>
    <lineage>
        <taxon>Bacteria</taxon>
        <taxon>Pseudomonadati</taxon>
        <taxon>Pseudomonadota</taxon>
        <taxon>Alphaproteobacteria</taxon>
        <taxon>Rhodobacterales</taxon>
        <taxon>Roseobacteraceae</taxon>
        <taxon>Ruegeria</taxon>
    </lineage>
</organism>
<proteinExistence type="predicted"/>
<dbReference type="InterPro" id="IPR049945">
    <property type="entry name" value="AAA_22"/>
</dbReference>
<dbReference type="GO" id="GO:0016887">
    <property type="term" value="F:ATP hydrolysis activity"/>
    <property type="evidence" value="ECO:0007669"/>
    <property type="project" value="InterPro"/>
</dbReference>
<dbReference type="SUPFAM" id="SSF52540">
    <property type="entry name" value="P-loop containing nucleoside triphosphate hydrolases"/>
    <property type="match status" value="1"/>
</dbReference>
<evidence type="ECO:0000259" key="1">
    <source>
        <dbReference type="Pfam" id="PF13401"/>
    </source>
</evidence>
<dbReference type="EMBL" id="FXYG01000002">
    <property type="protein sequence ID" value="SMX39933.1"/>
    <property type="molecule type" value="Genomic_DNA"/>
</dbReference>
<dbReference type="AlphaFoldDB" id="A0A238KAR0"/>